<accession>A0ABP0JS03</accession>
<evidence type="ECO:0000313" key="2">
    <source>
        <dbReference type="Proteomes" id="UP001642484"/>
    </source>
</evidence>
<protein>
    <submittedName>
        <fullName evidence="1">Uncharacterized protein</fullName>
    </submittedName>
</protein>
<dbReference type="Proteomes" id="UP001642484">
    <property type="component" value="Unassembled WGS sequence"/>
</dbReference>
<name>A0ABP0JS03_9DINO</name>
<sequence>MTRDFLRDSVSIAIAQDGRHSILHMRFSASQRNLTVLKGYVGSMQVKHGETITNLKKGMLRVLDRLCTPGLGGPHEGPPDLVLRELLQKRVTICVADAAYNEQGALRACAEVFPHMVSIQKDRSHAVQRLLKRPWDCDEQIYTLLQQYILGSQSICQKIQHSPALVSVFNSYLQASDKCPVRSLRKKNLAAAKHRFSSCSQPLGRFILHIDAILATLLWIATARAGREEACEATDTLAALSERELVLIAMLADIGDEAISLLRVVDTEDADLTDFPKAIEAYVRHLNCLINEGAILQQGFTAYVLEILEQPFGFLVRGKPRTIGGPGKIDENLLCGCVERLQAFLALTLETVKAEFPAHDLLNAFTVFNLGGPIDPEIERKGLLRLSLACSVDAERLRSQLADLKPLALHEKSTGAKSNFEAWRAAVARVKARRSRLESDVLQEVLAYYGSWNGLSTSGVEQNFSLLDRAIPKERRLMSEQTELDEKHLILRDSARDAVLCEKAREIWRQSLGSVREHTEKAFLANRRAMTREAAQPVTLEQAQANAMAGCQALWTEDMAAEQEWQKSQGYKAKIQGYLEGILLESEIDQELIDVALCFKEMRGQKDQTRAADELRRQDLLKAKPFALQSRPFFVADGAWANLPNVNGLEAVADPCLASSWVVHDPANPGDLLTWCALLFGGHVCDVACLQANGRRGVAFHFAPAIQSVRWVFISDGFAHDHPSLASAARRARAHERSKWKVLTSWDDFALKDHSFTGDHLKESSKQKYKALALASVGEARALQMVNVFHKDGFVDFLAKVATASKGFCGV</sequence>
<evidence type="ECO:0000313" key="1">
    <source>
        <dbReference type="EMBL" id="CAK9017233.1"/>
    </source>
</evidence>
<dbReference type="EMBL" id="CAXAMN010006324">
    <property type="protein sequence ID" value="CAK9017233.1"/>
    <property type="molecule type" value="Genomic_DNA"/>
</dbReference>
<gene>
    <name evidence="1" type="ORF">CCMP2556_LOCUS12796</name>
</gene>
<proteinExistence type="predicted"/>
<comment type="caution">
    <text evidence="1">The sequence shown here is derived from an EMBL/GenBank/DDBJ whole genome shotgun (WGS) entry which is preliminary data.</text>
</comment>
<reference evidence="1 2" key="1">
    <citation type="submission" date="2024-02" db="EMBL/GenBank/DDBJ databases">
        <authorList>
            <person name="Chen Y."/>
            <person name="Shah S."/>
            <person name="Dougan E. K."/>
            <person name="Thang M."/>
            <person name="Chan C."/>
        </authorList>
    </citation>
    <scope>NUCLEOTIDE SEQUENCE [LARGE SCALE GENOMIC DNA]</scope>
</reference>
<keyword evidence="2" id="KW-1185">Reference proteome</keyword>
<organism evidence="1 2">
    <name type="scientific">Durusdinium trenchii</name>
    <dbReference type="NCBI Taxonomy" id="1381693"/>
    <lineage>
        <taxon>Eukaryota</taxon>
        <taxon>Sar</taxon>
        <taxon>Alveolata</taxon>
        <taxon>Dinophyceae</taxon>
        <taxon>Suessiales</taxon>
        <taxon>Symbiodiniaceae</taxon>
        <taxon>Durusdinium</taxon>
    </lineage>
</organism>